<reference evidence="20 21" key="1">
    <citation type="submission" date="2019-03" db="EMBL/GenBank/DDBJ databases">
        <title>Genomic Encyclopedia of Archaeal and Bacterial Type Strains, Phase II (KMG-II): from individual species to whole genera.</title>
        <authorList>
            <person name="Goeker M."/>
        </authorList>
    </citation>
    <scope>NUCLEOTIDE SEQUENCE [LARGE SCALE GENOMIC DNA]</scope>
    <source>
        <strain evidence="20 21">DSM 24425</strain>
    </source>
</reference>
<keyword evidence="16" id="KW-0594">Phospholipid biosynthesis</keyword>
<comment type="pathway">
    <text evidence="4">Lipid metabolism.</text>
</comment>
<keyword evidence="12 18" id="KW-0548">Nucleotidyltransferase</keyword>
<evidence type="ECO:0000256" key="15">
    <source>
        <dbReference type="ARBA" id="ARBA00023136"/>
    </source>
</evidence>
<evidence type="ECO:0000313" key="21">
    <source>
        <dbReference type="Proteomes" id="UP000295777"/>
    </source>
</evidence>
<accession>A0A4R1GDI2</accession>
<evidence type="ECO:0000313" key="20">
    <source>
        <dbReference type="EMBL" id="TCK06387.1"/>
    </source>
</evidence>
<evidence type="ECO:0000256" key="5">
    <source>
        <dbReference type="ARBA" id="ARBA00010185"/>
    </source>
</evidence>
<comment type="subcellular location">
    <subcellularLocation>
        <location evidence="2">Cell membrane</location>
        <topology evidence="2">Multi-pass membrane protein</topology>
    </subcellularLocation>
</comment>
<proteinExistence type="inferred from homology"/>
<evidence type="ECO:0000256" key="4">
    <source>
        <dbReference type="ARBA" id="ARBA00005189"/>
    </source>
</evidence>
<sequence>MRERLIGALLVVTYALTMVLAPKDFYISLVYLLGIGMVAELFAISRMESAKTAAAVIFSILYFAGIHIPHISFLIPSAGILFLFSYFILIEGKVPEKFLVTAGFFIYLSMGVIAIGKLSKELFILLLSIVWSVDTFAYLVGKYFGKHKLIPEISPKKTVEGAVGGTVGGVITGSLIGNHLGVLEFSVLTFFILATLTAISQIGDLLESFIKRFFGVKDSGNLIPGHGGLLDRLDSSLAVAPFLVIIGGLQ</sequence>
<dbReference type="PANTHER" id="PTHR46382">
    <property type="entry name" value="PHOSPHATIDATE CYTIDYLYLTRANSFERASE"/>
    <property type="match status" value="1"/>
</dbReference>
<keyword evidence="9" id="KW-0444">Lipid biosynthesis</keyword>
<feature type="transmembrane region" description="Helical" evidence="19">
    <location>
        <begin position="187"/>
        <end position="206"/>
    </location>
</feature>
<comment type="pathway">
    <text evidence="3 18">Phospholipid metabolism; CDP-diacylglycerol biosynthesis; CDP-diacylglycerol from sn-glycerol 3-phosphate: step 3/3.</text>
</comment>
<keyword evidence="15 19" id="KW-0472">Membrane</keyword>
<feature type="transmembrane region" description="Helical" evidence="19">
    <location>
        <begin position="25"/>
        <end position="43"/>
    </location>
</feature>
<evidence type="ECO:0000256" key="7">
    <source>
        <dbReference type="ARBA" id="ARBA00019373"/>
    </source>
</evidence>
<evidence type="ECO:0000256" key="11">
    <source>
        <dbReference type="ARBA" id="ARBA00022692"/>
    </source>
</evidence>
<dbReference type="AlphaFoldDB" id="A0A4R1GDI2"/>
<keyword evidence="11 18" id="KW-0812">Transmembrane</keyword>
<gene>
    <name evidence="20" type="ORF">CLV27_0188</name>
</gene>
<evidence type="ECO:0000256" key="12">
    <source>
        <dbReference type="ARBA" id="ARBA00022695"/>
    </source>
</evidence>
<dbReference type="InterPro" id="IPR000374">
    <property type="entry name" value="PC_trans"/>
</dbReference>
<evidence type="ECO:0000256" key="13">
    <source>
        <dbReference type="ARBA" id="ARBA00022989"/>
    </source>
</evidence>
<evidence type="ECO:0000256" key="3">
    <source>
        <dbReference type="ARBA" id="ARBA00005119"/>
    </source>
</evidence>
<dbReference type="RefSeq" id="WP_132524877.1">
    <property type="nucleotide sequence ID" value="NZ_SMFV01000001.1"/>
</dbReference>
<evidence type="ECO:0000256" key="19">
    <source>
        <dbReference type="SAM" id="Phobius"/>
    </source>
</evidence>
<dbReference type="OrthoDB" id="9799199at2"/>
<keyword evidence="17" id="KW-1208">Phospholipid metabolism</keyword>
<keyword evidence="13 19" id="KW-1133">Transmembrane helix</keyword>
<evidence type="ECO:0000256" key="10">
    <source>
        <dbReference type="ARBA" id="ARBA00022679"/>
    </source>
</evidence>
<dbReference type="GO" id="GO:0005886">
    <property type="term" value="C:plasma membrane"/>
    <property type="evidence" value="ECO:0007669"/>
    <property type="project" value="UniProtKB-SubCell"/>
</dbReference>
<dbReference type="Proteomes" id="UP000295777">
    <property type="component" value="Unassembled WGS sequence"/>
</dbReference>
<comment type="similarity">
    <text evidence="5 18">Belongs to the CDS family.</text>
</comment>
<dbReference type="Pfam" id="PF01148">
    <property type="entry name" value="CTP_transf_1"/>
    <property type="match status" value="1"/>
</dbReference>
<evidence type="ECO:0000256" key="18">
    <source>
        <dbReference type="RuleBase" id="RU003938"/>
    </source>
</evidence>
<keyword evidence="8" id="KW-1003">Cell membrane</keyword>
<evidence type="ECO:0000256" key="8">
    <source>
        <dbReference type="ARBA" id="ARBA00022475"/>
    </source>
</evidence>
<evidence type="ECO:0000256" key="17">
    <source>
        <dbReference type="ARBA" id="ARBA00023264"/>
    </source>
</evidence>
<evidence type="ECO:0000256" key="6">
    <source>
        <dbReference type="ARBA" id="ARBA00012487"/>
    </source>
</evidence>
<dbReference type="PANTHER" id="PTHR46382:SF1">
    <property type="entry name" value="PHOSPHATIDATE CYTIDYLYLTRANSFERASE"/>
    <property type="match status" value="1"/>
</dbReference>
<feature type="transmembrane region" description="Helical" evidence="19">
    <location>
        <begin position="74"/>
        <end position="91"/>
    </location>
</feature>
<dbReference type="UniPathway" id="UPA00557">
    <property type="reaction ID" value="UER00614"/>
</dbReference>
<dbReference type="PROSITE" id="PS01315">
    <property type="entry name" value="CDS"/>
    <property type="match status" value="1"/>
</dbReference>
<dbReference type="EMBL" id="SMFV01000001">
    <property type="protein sequence ID" value="TCK06387.1"/>
    <property type="molecule type" value="Genomic_DNA"/>
</dbReference>
<feature type="transmembrane region" description="Helical" evidence="19">
    <location>
        <begin position="98"/>
        <end position="116"/>
    </location>
</feature>
<name>A0A4R1GDI2_9BACT</name>
<evidence type="ECO:0000256" key="14">
    <source>
        <dbReference type="ARBA" id="ARBA00023098"/>
    </source>
</evidence>
<protein>
    <recommendedName>
        <fullName evidence="7 18">Phosphatidate cytidylyltransferase</fullName>
        <ecNumber evidence="6 18">2.7.7.41</ecNumber>
    </recommendedName>
</protein>
<evidence type="ECO:0000256" key="1">
    <source>
        <dbReference type="ARBA" id="ARBA00001698"/>
    </source>
</evidence>
<keyword evidence="14" id="KW-0443">Lipid metabolism</keyword>
<organism evidence="20 21">
    <name type="scientific">Phorcysia thermohydrogeniphila</name>
    <dbReference type="NCBI Taxonomy" id="936138"/>
    <lineage>
        <taxon>Bacteria</taxon>
        <taxon>Pseudomonadati</taxon>
        <taxon>Aquificota</taxon>
        <taxon>Aquificia</taxon>
        <taxon>Desulfurobacteriales</taxon>
        <taxon>Desulfurobacteriaceae</taxon>
        <taxon>Phorcysia</taxon>
    </lineage>
</organism>
<dbReference type="EC" id="2.7.7.41" evidence="6 18"/>
<dbReference type="GO" id="GO:0004605">
    <property type="term" value="F:phosphatidate cytidylyltransferase activity"/>
    <property type="evidence" value="ECO:0007669"/>
    <property type="project" value="UniProtKB-EC"/>
</dbReference>
<evidence type="ECO:0000256" key="2">
    <source>
        <dbReference type="ARBA" id="ARBA00004651"/>
    </source>
</evidence>
<evidence type="ECO:0000256" key="9">
    <source>
        <dbReference type="ARBA" id="ARBA00022516"/>
    </source>
</evidence>
<keyword evidence="21" id="KW-1185">Reference proteome</keyword>
<dbReference type="GO" id="GO:0016024">
    <property type="term" value="P:CDP-diacylglycerol biosynthetic process"/>
    <property type="evidence" value="ECO:0007669"/>
    <property type="project" value="UniProtKB-UniPathway"/>
</dbReference>
<keyword evidence="10 18" id="KW-0808">Transferase</keyword>
<feature type="transmembrane region" description="Helical" evidence="19">
    <location>
        <begin position="122"/>
        <end position="141"/>
    </location>
</feature>
<comment type="caution">
    <text evidence="20">The sequence shown here is derived from an EMBL/GenBank/DDBJ whole genome shotgun (WGS) entry which is preliminary data.</text>
</comment>
<comment type="catalytic activity">
    <reaction evidence="1 18">
        <text>a 1,2-diacyl-sn-glycero-3-phosphate + CTP + H(+) = a CDP-1,2-diacyl-sn-glycerol + diphosphate</text>
        <dbReference type="Rhea" id="RHEA:16229"/>
        <dbReference type="ChEBI" id="CHEBI:15378"/>
        <dbReference type="ChEBI" id="CHEBI:33019"/>
        <dbReference type="ChEBI" id="CHEBI:37563"/>
        <dbReference type="ChEBI" id="CHEBI:58332"/>
        <dbReference type="ChEBI" id="CHEBI:58608"/>
        <dbReference type="EC" id="2.7.7.41"/>
    </reaction>
</comment>
<evidence type="ECO:0000256" key="16">
    <source>
        <dbReference type="ARBA" id="ARBA00023209"/>
    </source>
</evidence>